<evidence type="ECO:0000313" key="10">
    <source>
        <dbReference type="Proteomes" id="UP001079535"/>
    </source>
</evidence>
<comment type="similarity">
    <text evidence="2">Belongs to the 'phage' integrase family.</text>
</comment>
<keyword evidence="3" id="KW-0229">DNA integration</keyword>
<organism evidence="9 10">
    <name type="scientific">Mediterraneibacter gnavus</name>
    <name type="common">Ruminococcus gnavus</name>
    <dbReference type="NCBI Taxonomy" id="33038"/>
    <lineage>
        <taxon>Bacteria</taxon>
        <taxon>Bacillati</taxon>
        <taxon>Bacillota</taxon>
        <taxon>Clostridia</taxon>
        <taxon>Lachnospirales</taxon>
        <taxon>Lachnospiraceae</taxon>
        <taxon>Mediterraneibacter</taxon>
    </lineage>
</organism>
<feature type="domain" description="Tyr recombinase" evidence="7">
    <location>
        <begin position="169"/>
        <end position="391"/>
    </location>
</feature>
<gene>
    <name evidence="9" type="ORF">OZZ17_05010</name>
</gene>
<reference evidence="9" key="1">
    <citation type="submission" date="2022-11" db="EMBL/GenBank/DDBJ databases">
        <title>Temperate bacteriophages infecting mucin-degrading bacterium Ruminococcus gnavus from the human gut.</title>
        <authorList>
            <person name="Buttimer C."/>
        </authorList>
    </citation>
    <scope>NUCLEOTIDE SEQUENCE</scope>
    <source>
        <strain evidence="9">CCUG 49994</strain>
    </source>
</reference>
<proteinExistence type="inferred from homology"/>
<dbReference type="RefSeq" id="WP_180955768.1">
    <property type="nucleotide sequence ID" value="NZ_AP031447.1"/>
</dbReference>
<evidence type="ECO:0000313" key="9">
    <source>
        <dbReference type="EMBL" id="MCZ0666902.1"/>
    </source>
</evidence>
<dbReference type="SUPFAM" id="SSF56349">
    <property type="entry name" value="DNA breaking-rejoining enzymes"/>
    <property type="match status" value="1"/>
</dbReference>
<evidence type="ECO:0000259" key="8">
    <source>
        <dbReference type="PROSITE" id="PS51900"/>
    </source>
</evidence>
<protein>
    <submittedName>
        <fullName evidence="9">Tyrosine-type recombinase/integrase</fullName>
    </submittedName>
</protein>
<dbReference type="AlphaFoldDB" id="A0A9Q4HWJ1"/>
<dbReference type="Proteomes" id="UP001079535">
    <property type="component" value="Unassembled WGS sequence"/>
</dbReference>
<dbReference type="GO" id="GO:0006310">
    <property type="term" value="P:DNA recombination"/>
    <property type="evidence" value="ECO:0007669"/>
    <property type="project" value="UniProtKB-KW"/>
</dbReference>
<comment type="caution">
    <text evidence="9">The sequence shown here is derived from an EMBL/GenBank/DDBJ whole genome shotgun (WGS) entry which is preliminary data.</text>
</comment>
<dbReference type="Pfam" id="PF00589">
    <property type="entry name" value="Phage_integrase"/>
    <property type="match status" value="1"/>
</dbReference>
<dbReference type="InterPro" id="IPR044068">
    <property type="entry name" value="CB"/>
</dbReference>
<dbReference type="EMBL" id="JAPRAY010000005">
    <property type="protein sequence ID" value="MCZ0666902.1"/>
    <property type="molecule type" value="Genomic_DNA"/>
</dbReference>
<dbReference type="PANTHER" id="PTHR30349">
    <property type="entry name" value="PHAGE INTEGRASE-RELATED"/>
    <property type="match status" value="1"/>
</dbReference>
<evidence type="ECO:0000256" key="5">
    <source>
        <dbReference type="ARBA" id="ARBA00023172"/>
    </source>
</evidence>
<accession>A0A9Q4HWJ1</accession>
<dbReference type="InterPro" id="IPR050090">
    <property type="entry name" value="Tyrosine_recombinase_XerCD"/>
</dbReference>
<dbReference type="Gene3D" id="1.10.443.10">
    <property type="entry name" value="Intergrase catalytic core"/>
    <property type="match status" value="1"/>
</dbReference>
<dbReference type="Gene3D" id="1.10.150.130">
    <property type="match status" value="1"/>
</dbReference>
<keyword evidence="5" id="KW-0233">DNA recombination</keyword>
<dbReference type="GO" id="GO:0003677">
    <property type="term" value="F:DNA binding"/>
    <property type="evidence" value="ECO:0007669"/>
    <property type="project" value="UniProtKB-UniRule"/>
</dbReference>
<keyword evidence="4 6" id="KW-0238">DNA-binding</keyword>
<dbReference type="Pfam" id="PF14659">
    <property type="entry name" value="Phage_int_SAM_3"/>
    <property type="match status" value="1"/>
</dbReference>
<evidence type="ECO:0000256" key="4">
    <source>
        <dbReference type="ARBA" id="ARBA00023125"/>
    </source>
</evidence>
<dbReference type="InterPro" id="IPR013762">
    <property type="entry name" value="Integrase-like_cat_sf"/>
</dbReference>
<evidence type="ECO:0000259" key="7">
    <source>
        <dbReference type="PROSITE" id="PS51898"/>
    </source>
</evidence>
<name>A0A9Q4HWJ1_MEDGN</name>
<dbReference type="CDD" id="cd01189">
    <property type="entry name" value="INT_ICEBs1_C_like"/>
    <property type="match status" value="1"/>
</dbReference>
<sequence length="401" mass="46908">MGKDLKGKALPDGIIQRSNGSYRGRFQYKGEIYTRDNTDLKKLIQEMEDLRYEVKHGIKGKGDNITLNAWFDIWLNTHKKRSIKESTQIRYDDFYRRYIEKQIGKYRVADFTPILIERLLQSMADKDFSTKTIHDVYNILNAMFKYAVHNRIISFNPCAGVEVPKTKKKDIRVLTVEEQREVIEQAKGRLHSNMIEVALGTGLRSGELRGLTWSDIDFRKREISINKTLVYIKDMETKKYVFKYQTPKTKNSIRTIPMQESVYKALKRQKIQLKEMQLMCEEWKNLEGFEHLVFLGKNGKPISERAFQVTLDGIEKAINKERECIAKKNKTSFEPIPHFYPHALRHTFATRCFEAGIEAKVVQGFLGHYSIAITLDLYTHVTDDKAKSEMDKLQNLYQEII</sequence>
<evidence type="ECO:0000256" key="1">
    <source>
        <dbReference type="ARBA" id="ARBA00003283"/>
    </source>
</evidence>
<comment type="function">
    <text evidence="1">Site-specific tyrosine recombinase, which acts by catalyzing the cutting and rejoining of the recombining DNA molecules.</text>
</comment>
<evidence type="ECO:0000256" key="2">
    <source>
        <dbReference type="ARBA" id="ARBA00008857"/>
    </source>
</evidence>
<dbReference type="PROSITE" id="PS51900">
    <property type="entry name" value="CB"/>
    <property type="match status" value="1"/>
</dbReference>
<dbReference type="PROSITE" id="PS51898">
    <property type="entry name" value="TYR_RECOMBINASE"/>
    <property type="match status" value="1"/>
</dbReference>
<dbReference type="GO" id="GO:0015074">
    <property type="term" value="P:DNA integration"/>
    <property type="evidence" value="ECO:0007669"/>
    <property type="project" value="UniProtKB-KW"/>
</dbReference>
<dbReference type="PANTHER" id="PTHR30349:SF64">
    <property type="entry name" value="PROPHAGE INTEGRASE INTD-RELATED"/>
    <property type="match status" value="1"/>
</dbReference>
<dbReference type="InterPro" id="IPR011010">
    <property type="entry name" value="DNA_brk_join_enz"/>
</dbReference>
<evidence type="ECO:0000256" key="6">
    <source>
        <dbReference type="PROSITE-ProRule" id="PRU01248"/>
    </source>
</evidence>
<dbReference type="InterPro" id="IPR004107">
    <property type="entry name" value="Integrase_SAM-like_N"/>
</dbReference>
<dbReference type="InterPro" id="IPR002104">
    <property type="entry name" value="Integrase_catalytic"/>
</dbReference>
<dbReference type="InterPro" id="IPR010998">
    <property type="entry name" value="Integrase_recombinase_N"/>
</dbReference>
<feature type="domain" description="Core-binding (CB)" evidence="8">
    <location>
        <begin position="65"/>
        <end position="148"/>
    </location>
</feature>
<evidence type="ECO:0000256" key="3">
    <source>
        <dbReference type="ARBA" id="ARBA00022908"/>
    </source>
</evidence>